<dbReference type="InterPro" id="IPR039425">
    <property type="entry name" value="RNA_pol_sigma-70-like"/>
</dbReference>
<evidence type="ECO:0000259" key="6">
    <source>
        <dbReference type="Pfam" id="PF08281"/>
    </source>
</evidence>
<dbReference type="Gene3D" id="1.10.10.10">
    <property type="entry name" value="Winged helix-like DNA-binding domain superfamily/Winged helix DNA-binding domain"/>
    <property type="match status" value="1"/>
</dbReference>
<gene>
    <name evidence="7" type="ORF">AF333_15730</name>
    <name evidence="8" type="ORF">SAMN04487909_16012</name>
</gene>
<dbReference type="InterPro" id="IPR013325">
    <property type="entry name" value="RNA_pol_sigma_r2"/>
</dbReference>
<feature type="domain" description="RNA polymerase sigma factor 70 region 4 type 2" evidence="6">
    <location>
        <begin position="121"/>
        <end position="165"/>
    </location>
</feature>
<dbReference type="PANTHER" id="PTHR43133">
    <property type="entry name" value="RNA POLYMERASE ECF-TYPE SIGMA FACTO"/>
    <property type="match status" value="1"/>
</dbReference>
<dbReference type="RefSeq" id="WP_043066360.1">
    <property type="nucleotide sequence ID" value="NZ_BJOA01000295.1"/>
</dbReference>
<evidence type="ECO:0000313" key="9">
    <source>
        <dbReference type="Proteomes" id="UP000037269"/>
    </source>
</evidence>
<feature type="domain" description="RNA polymerase sigma-70 region 2" evidence="5">
    <location>
        <begin position="23"/>
        <end position="90"/>
    </location>
</feature>
<dbReference type="NCBIfam" id="TIGR02937">
    <property type="entry name" value="sigma70-ECF"/>
    <property type="match status" value="1"/>
</dbReference>
<accession>A0A0D1W9L5</accession>
<keyword evidence="4" id="KW-0804">Transcription</keyword>
<keyword evidence="3" id="KW-0731">Sigma factor</keyword>
<evidence type="ECO:0000256" key="1">
    <source>
        <dbReference type="ARBA" id="ARBA00010641"/>
    </source>
</evidence>
<evidence type="ECO:0000313" key="7">
    <source>
        <dbReference type="EMBL" id="KON96709.1"/>
    </source>
</evidence>
<reference evidence="8 10" key="2">
    <citation type="submission" date="2016-10" db="EMBL/GenBank/DDBJ databases">
        <authorList>
            <person name="de Groot N.N."/>
        </authorList>
    </citation>
    <scope>NUCLEOTIDE SEQUENCE [LARGE SCALE GENOMIC DNA]</scope>
    <source>
        <strain evidence="8 10">DSM 2895</strain>
    </source>
</reference>
<proteinExistence type="inferred from homology"/>
<dbReference type="PANTHER" id="PTHR43133:SF51">
    <property type="entry name" value="RNA POLYMERASE SIGMA FACTOR"/>
    <property type="match status" value="1"/>
</dbReference>
<dbReference type="GO" id="GO:0006352">
    <property type="term" value="P:DNA-templated transcription initiation"/>
    <property type="evidence" value="ECO:0007669"/>
    <property type="project" value="InterPro"/>
</dbReference>
<comment type="similarity">
    <text evidence="1">Belongs to the sigma-70 factor family. ECF subfamily.</text>
</comment>
<dbReference type="Pfam" id="PF04542">
    <property type="entry name" value="Sigma70_r2"/>
    <property type="match status" value="1"/>
</dbReference>
<dbReference type="EMBL" id="LGUG01000004">
    <property type="protein sequence ID" value="KON96709.1"/>
    <property type="molecule type" value="Genomic_DNA"/>
</dbReference>
<dbReference type="InterPro" id="IPR007627">
    <property type="entry name" value="RNA_pol_sigma70_r2"/>
</dbReference>
<evidence type="ECO:0000256" key="2">
    <source>
        <dbReference type="ARBA" id="ARBA00023015"/>
    </source>
</evidence>
<dbReference type="GO" id="GO:0003677">
    <property type="term" value="F:DNA binding"/>
    <property type="evidence" value="ECO:0007669"/>
    <property type="project" value="InterPro"/>
</dbReference>
<dbReference type="CDD" id="cd06171">
    <property type="entry name" value="Sigma70_r4"/>
    <property type="match status" value="1"/>
</dbReference>
<dbReference type="Pfam" id="PF08281">
    <property type="entry name" value="Sigma70_r4_2"/>
    <property type="match status" value="1"/>
</dbReference>
<dbReference type="InterPro" id="IPR013324">
    <property type="entry name" value="RNA_pol_sigma_r3/r4-like"/>
</dbReference>
<keyword evidence="2" id="KW-0805">Transcription regulation</keyword>
<evidence type="ECO:0000259" key="5">
    <source>
        <dbReference type="Pfam" id="PF04542"/>
    </source>
</evidence>
<dbReference type="AlphaFoldDB" id="A0A0D1W9L5"/>
<dbReference type="SUPFAM" id="SSF88946">
    <property type="entry name" value="Sigma2 domain of RNA polymerase sigma factors"/>
    <property type="match status" value="1"/>
</dbReference>
<reference evidence="7 9" key="1">
    <citation type="submission" date="2015-07" db="EMBL/GenBank/DDBJ databases">
        <title>Fjat-14205 dsm 2895.</title>
        <authorList>
            <person name="Liu B."/>
            <person name="Wang J."/>
            <person name="Zhu Y."/>
            <person name="Liu G."/>
            <person name="Chen Q."/>
            <person name="Chen Z."/>
            <person name="Lan J."/>
            <person name="Che J."/>
            <person name="Ge C."/>
            <person name="Shi H."/>
            <person name="Pan Z."/>
            <person name="Liu X."/>
        </authorList>
    </citation>
    <scope>NUCLEOTIDE SEQUENCE [LARGE SCALE GENOMIC DNA]</scope>
    <source>
        <strain evidence="7 9">DSM 2895</strain>
    </source>
</reference>
<name>A0A0D1W9L5_ANEMI</name>
<evidence type="ECO:0000313" key="8">
    <source>
        <dbReference type="EMBL" id="SDK48713.1"/>
    </source>
</evidence>
<dbReference type="GeneID" id="42306624"/>
<dbReference type="OrthoDB" id="9782703at2"/>
<evidence type="ECO:0000256" key="4">
    <source>
        <dbReference type="ARBA" id="ARBA00023163"/>
    </source>
</evidence>
<dbReference type="STRING" id="47500.AF333_15730"/>
<dbReference type="InterPro" id="IPR036388">
    <property type="entry name" value="WH-like_DNA-bd_sf"/>
</dbReference>
<dbReference type="SUPFAM" id="SSF88659">
    <property type="entry name" value="Sigma3 and sigma4 domains of RNA polymerase sigma factors"/>
    <property type="match status" value="1"/>
</dbReference>
<sequence length="177" mass="20821">MEQSIISLIQQATKGDSTAYKELFLQYQAMIYRTAYIYVNNEQDALDIVQETAYRSLLNIHRLKNPEYFKSWLIKITINCAIDFLRKRKHTTTSFLNEWDMKEYDPDVALSVSLLELVQKSLDEKEKSVVLLKYYYDYTLPVIAEILDLPLNTVKTILYRALKRLRVNVMEGSLYGE</sequence>
<dbReference type="Gene3D" id="1.10.1740.10">
    <property type="match status" value="1"/>
</dbReference>
<dbReference type="InterPro" id="IPR013249">
    <property type="entry name" value="RNA_pol_sigma70_r4_t2"/>
</dbReference>
<dbReference type="Proteomes" id="UP000182836">
    <property type="component" value="Unassembled WGS sequence"/>
</dbReference>
<dbReference type="GO" id="GO:0016987">
    <property type="term" value="F:sigma factor activity"/>
    <property type="evidence" value="ECO:0007669"/>
    <property type="project" value="UniProtKB-KW"/>
</dbReference>
<evidence type="ECO:0000256" key="3">
    <source>
        <dbReference type="ARBA" id="ARBA00023082"/>
    </source>
</evidence>
<evidence type="ECO:0000313" key="10">
    <source>
        <dbReference type="Proteomes" id="UP000182836"/>
    </source>
</evidence>
<dbReference type="PATRIC" id="fig|47500.8.peg.326"/>
<keyword evidence="9" id="KW-1185">Reference proteome</keyword>
<dbReference type="EMBL" id="FNED01000060">
    <property type="protein sequence ID" value="SDK48713.1"/>
    <property type="molecule type" value="Genomic_DNA"/>
</dbReference>
<dbReference type="InterPro" id="IPR014284">
    <property type="entry name" value="RNA_pol_sigma-70_dom"/>
</dbReference>
<dbReference type="Proteomes" id="UP000037269">
    <property type="component" value="Unassembled WGS sequence"/>
</dbReference>
<protein>
    <submittedName>
        <fullName evidence="8">RNA polymerase sigma-70 factor, ECF subfamily</fullName>
    </submittedName>
</protein>
<organism evidence="7 9">
    <name type="scientific">Aneurinibacillus migulanus</name>
    <name type="common">Bacillus migulanus</name>
    <dbReference type="NCBI Taxonomy" id="47500"/>
    <lineage>
        <taxon>Bacteria</taxon>
        <taxon>Bacillati</taxon>
        <taxon>Bacillota</taxon>
        <taxon>Bacilli</taxon>
        <taxon>Bacillales</taxon>
        <taxon>Paenibacillaceae</taxon>
        <taxon>Aneurinibacillus group</taxon>
        <taxon>Aneurinibacillus</taxon>
    </lineage>
</organism>